<keyword evidence="4 5" id="KW-0408">Iron</keyword>
<name>A0A1I5DF72_9FLAO</name>
<evidence type="ECO:0000256" key="4">
    <source>
        <dbReference type="ARBA" id="ARBA00023004"/>
    </source>
</evidence>
<dbReference type="InterPro" id="IPR009050">
    <property type="entry name" value="Globin-like_sf"/>
</dbReference>
<evidence type="ECO:0000313" key="6">
    <source>
        <dbReference type="EMBL" id="SFN97461.1"/>
    </source>
</evidence>
<proteinExistence type="predicted"/>
<feature type="binding site" description="proximal binding residue" evidence="5">
    <location>
        <position position="70"/>
    </location>
    <ligand>
        <name>heme</name>
        <dbReference type="ChEBI" id="CHEBI:30413"/>
    </ligand>
    <ligandPart>
        <name>Fe</name>
        <dbReference type="ChEBI" id="CHEBI:18248"/>
    </ligandPart>
</feature>
<keyword evidence="2 5" id="KW-0349">Heme</keyword>
<accession>A0A1I5DF72</accession>
<keyword evidence="3 5" id="KW-0479">Metal-binding</keyword>
<evidence type="ECO:0000256" key="3">
    <source>
        <dbReference type="ARBA" id="ARBA00022723"/>
    </source>
</evidence>
<gene>
    <name evidence="6" type="ORF">SAMN05421741_11558</name>
</gene>
<evidence type="ECO:0000313" key="7">
    <source>
        <dbReference type="Proteomes" id="UP000199036"/>
    </source>
</evidence>
<dbReference type="Pfam" id="PF01152">
    <property type="entry name" value="Bac_globin"/>
    <property type="match status" value="1"/>
</dbReference>
<keyword evidence="7" id="KW-1185">Reference proteome</keyword>
<dbReference type="OrthoDB" id="25954at2"/>
<dbReference type="STRING" id="913024.SAMN05421741_11558"/>
<dbReference type="Proteomes" id="UP000199036">
    <property type="component" value="Unassembled WGS sequence"/>
</dbReference>
<keyword evidence="1" id="KW-0813">Transport</keyword>
<dbReference type="CDD" id="cd08916">
    <property type="entry name" value="TrHb3_P"/>
    <property type="match status" value="1"/>
</dbReference>
<evidence type="ECO:0000256" key="2">
    <source>
        <dbReference type="ARBA" id="ARBA00022617"/>
    </source>
</evidence>
<dbReference type="InterPro" id="IPR001486">
    <property type="entry name" value="Hemoglobin_trunc"/>
</dbReference>
<evidence type="ECO:0000256" key="1">
    <source>
        <dbReference type="ARBA" id="ARBA00022448"/>
    </source>
</evidence>
<dbReference type="InterPro" id="IPR012292">
    <property type="entry name" value="Globin/Proto"/>
</dbReference>
<dbReference type="AlphaFoldDB" id="A0A1I5DF72"/>
<protein>
    <submittedName>
        <fullName evidence="6">Hemoglobin</fullName>
    </submittedName>
</protein>
<dbReference type="Gene3D" id="1.10.490.10">
    <property type="entry name" value="Globins"/>
    <property type="match status" value="1"/>
</dbReference>
<sequence length="125" mass="14473">MGKNDILSRANIELLVNTFYDKVKQDATLGYLFNDVAKTNWQVHLPKMYDFWEVVLFAKGSFKGNPMMVHRQLHEKSALSEAHFDHWLVIFKETVDELFEGENAENIKYSATNIAGNLMYKLLSV</sequence>
<dbReference type="GO" id="GO:0046872">
    <property type="term" value="F:metal ion binding"/>
    <property type="evidence" value="ECO:0007669"/>
    <property type="project" value="UniProtKB-KW"/>
</dbReference>
<dbReference type="RefSeq" id="WP_091524106.1">
    <property type="nucleotide sequence ID" value="NZ_FOVI01000015.1"/>
</dbReference>
<dbReference type="SUPFAM" id="SSF46458">
    <property type="entry name" value="Globin-like"/>
    <property type="match status" value="1"/>
</dbReference>
<dbReference type="EMBL" id="FOVI01000015">
    <property type="protein sequence ID" value="SFN97461.1"/>
    <property type="molecule type" value="Genomic_DNA"/>
</dbReference>
<evidence type="ECO:0000256" key="5">
    <source>
        <dbReference type="PIRSR" id="PIRSR601486-1"/>
    </source>
</evidence>
<reference evidence="7" key="1">
    <citation type="submission" date="2016-10" db="EMBL/GenBank/DDBJ databases">
        <authorList>
            <person name="Varghese N."/>
            <person name="Submissions S."/>
        </authorList>
    </citation>
    <scope>NUCLEOTIDE SEQUENCE [LARGE SCALE GENOMIC DNA]</scope>
    <source>
        <strain evidence="7">DS-12</strain>
    </source>
</reference>
<organism evidence="6 7">
    <name type="scientific">Paenimyroides ummariense</name>
    <dbReference type="NCBI Taxonomy" id="913024"/>
    <lineage>
        <taxon>Bacteria</taxon>
        <taxon>Pseudomonadati</taxon>
        <taxon>Bacteroidota</taxon>
        <taxon>Flavobacteriia</taxon>
        <taxon>Flavobacteriales</taxon>
        <taxon>Flavobacteriaceae</taxon>
        <taxon>Paenimyroides</taxon>
    </lineage>
</organism>
<dbReference type="GO" id="GO:0019825">
    <property type="term" value="F:oxygen binding"/>
    <property type="evidence" value="ECO:0007669"/>
    <property type="project" value="InterPro"/>
</dbReference>
<dbReference type="GO" id="GO:0020037">
    <property type="term" value="F:heme binding"/>
    <property type="evidence" value="ECO:0007669"/>
    <property type="project" value="InterPro"/>
</dbReference>